<evidence type="ECO:0000256" key="3">
    <source>
        <dbReference type="ARBA" id="ARBA00022475"/>
    </source>
</evidence>
<comment type="subcellular location">
    <subcellularLocation>
        <location evidence="1 9">Cell membrane</location>
        <topology evidence="1 9">Multi-pass membrane protein</topology>
    </subcellularLocation>
</comment>
<evidence type="ECO:0000256" key="9">
    <source>
        <dbReference type="RuleBase" id="RU363032"/>
    </source>
</evidence>
<accession>A0A1H9DX38</accession>
<evidence type="ECO:0000313" key="12">
    <source>
        <dbReference type="Proteomes" id="UP000199647"/>
    </source>
</evidence>
<evidence type="ECO:0000256" key="1">
    <source>
        <dbReference type="ARBA" id="ARBA00004651"/>
    </source>
</evidence>
<dbReference type="Pfam" id="PF00528">
    <property type="entry name" value="BPD_transp_1"/>
    <property type="match status" value="1"/>
</dbReference>
<dbReference type="InterPro" id="IPR000515">
    <property type="entry name" value="MetI-like"/>
</dbReference>
<keyword evidence="5" id="KW-0571">Peptide transport</keyword>
<keyword evidence="4 9" id="KW-0812">Transmembrane</keyword>
<dbReference type="GO" id="GO:0005886">
    <property type="term" value="C:plasma membrane"/>
    <property type="evidence" value="ECO:0007669"/>
    <property type="project" value="UniProtKB-SubCell"/>
</dbReference>
<feature type="transmembrane region" description="Helical" evidence="9">
    <location>
        <begin position="193"/>
        <end position="214"/>
    </location>
</feature>
<feature type="domain" description="ABC transmembrane type-1" evidence="10">
    <location>
        <begin position="72"/>
        <end position="260"/>
    </location>
</feature>
<dbReference type="GO" id="GO:0015031">
    <property type="term" value="P:protein transport"/>
    <property type="evidence" value="ECO:0007669"/>
    <property type="project" value="UniProtKB-KW"/>
</dbReference>
<keyword evidence="8 9" id="KW-0472">Membrane</keyword>
<reference evidence="11 12" key="1">
    <citation type="submission" date="2016-10" db="EMBL/GenBank/DDBJ databases">
        <authorList>
            <person name="de Groot N.N."/>
        </authorList>
    </citation>
    <scope>NUCLEOTIDE SEQUENCE [LARGE SCALE GENOMIC DNA]</scope>
    <source>
        <strain evidence="11 12">A52C2</strain>
    </source>
</reference>
<feature type="transmembrane region" description="Helical" evidence="9">
    <location>
        <begin position="75"/>
        <end position="100"/>
    </location>
</feature>
<proteinExistence type="inferred from homology"/>
<evidence type="ECO:0000256" key="6">
    <source>
        <dbReference type="ARBA" id="ARBA00022927"/>
    </source>
</evidence>
<evidence type="ECO:0000256" key="5">
    <source>
        <dbReference type="ARBA" id="ARBA00022856"/>
    </source>
</evidence>
<dbReference type="PROSITE" id="PS50928">
    <property type="entry name" value="ABC_TM1"/>
    <property type="match status" value="1"/>
</dbReference>
<keyword evidence="3" id="KW-1003">Cell membrane</keyword>
<dbReference type="CDD" id="cd06261">
    <property type="entry name" value="TM_PBP2"/>
    <property type="match status" value="1"/>
</dbReference>
<keyword evidence="2 9" id="KW-0813">Transport</keyword>
<evidence type="ECO:0000256" key="7">
    <source>
        <dbReference type="ARBA" id="ARBA00022989"/>
    </source>
</evidence>
<dbReference type="InterPro" id="IPR050366">
    <property type="entry name" value="BP-dependent_transpt_permease"/>
</dbReference>
<keyword evidence="12" id="KW-1185">Reference proteome</keyword>
<evidence type="ECO:0000259" key="10">
    <source>
        <dbReference type="PROSITE" id="PS50928"/>
    </source>
</evidence>
<organism evidence="11 12">
    <name type="scientific">Faunimonas pinastri</name>
    <dbReference type="NCBI Taxonomy" id="1855383"/>
    <lineage>
        <taxon>Bacteria</taxon>
        <taxon>Pseudomonadati</taxon>
        <taxon>Pseudomonadota</taxon>
        <taxon>Alphaproteobacteria</taxon>
        <taxon>Hyphomicrobiales</taxon>
        <taxon>Afifellaceae</taxon>
        <taxon>Faunimonas</taxon>
    </lineage>
</organism>
<dbReference type="EMBL" id="FOFG01000003">
    <property type="protein sequence ID" value="SEQ17996.1"/>
    <property type="molecule type" value="Genomic_DNA"/>
</dbReference>
<keyword evidence="7 9" id="KW-1133">Transmembrane helix</keyword>
<dbReference type="GO" id="GO:0015833">
    <property type="term" value="P:peptide transport"/>
    <property type="evidence" value="ECO:0007669"/>
    <property type="project" value="UniProtKB-KW"/>
</dbReference>
<sequence length="289" mass="30626">MGRFIRALEPAGILGLALVTLLILVGLFGPSLLTVDPLATNPAATLQAPSAAHLFGTDNLGRDTLAGIVAGARTALLVGFLSVAFALVLGLAIGATAGYYGGALDAVLDRVIQLFIIIPRLFLAMTLVSLFGTSIWTVIVTIGLVSWPQVARLTRAEFKTLRRAEYVEATIAAGATTLRVILRHLIPNTLPTLIANASLLMSAAILLEAGLAFFGLSDPSRVSWGSMLSNAQQFLLVSFWMPLFPGLALSITGLGLNLLGDSLTRALSPKLRRSVRRSTKHLKPALRRP</sequence>
<dbReference type="Proteomes" id="UP000199647">
    <property type="component" value="Unassembled WGS sequence"/>
</dbReference>
<evidence type="ECO:0000256" key="8">
    <source>
        <dbReference type="ARBA" id="ARBA00023136"/>
    </source>
</evidence>
<feature type="transmembrane region" description="Helical" evidence="9">
    <location>
        <begin position="234"/>
        <end position="260"/>
    </location>
</feature>
<evidence type="ECO:0000256" key="4">
    <source>
        <dbReference type="ARBA" id="ARBA00022692"/>
    </source>
</evidence>
<dbReference type="OrthoDB" id="9805884at2"/>
<comment type="similarity">
    <text evidence="9">Belongs to the binding-protein-dependent transport system permease family.</text>
</comment>
<dbReference type="RefSeq" id="WP_092495631.1">
    <property type="nucleotide sequence ID" value="NZ_FOFG01000003.1"/>
</dbReference>
<dbReference type="PANTHER" id="PTHR43386">
    <property type="entry name" value="OLIGOPEPTIDE TRANSPORT SYSTEM PERMEASE PROTEIN APPC"/>
    <property type="match status" value="1"/>
</dbReference>
<feature type="transmembrane region" description="Helical" evidence="9">
    <location>
        <begin position="12"/>
        <end position="33"/>
    </location>
</feature>
<dbReference type="SUPFAM" id="SSF161098">
    <property type="entry name" value="MetI-like"/>
    <property type="match status" value="1"/>
</dbReference>
<evidence type="ECO:0000313" key="11">
    <source>
        <dbReference type="EMBL" id="SEQ17996.1"/>
    </source>
</evidence>
<feature type="transmembrane region" description="Helical" evidence="9">
    <location>
        <begin position="121"/>
        <end position="146"/>
    </location>
</feature>
<dbReference type="InterPro" id="IPR035906">
    <property type="entry name" value="MetI-like_sf"/>
</dbReference>
<dbReference type="STRING" id="1855383.SAMN05216548_1032"/>
<gene>
    <name evidence="11" type="ORF">SAMN05216548_1032</name>
</gene>
<dbReference type="AlphaFoldDB" id="A0A1H9DX38"/>
<evidence type="ECO:0000256" key="2">
    <source>
        <dbReference type="ARBA" id="ARBA00022448"/>
    </source>
</evidence>
<name>A0A1H9DX38_9HYPH</name>
<dbReference type="PANTHER" id="PTHR43386:SF1">
    <property type="entry name" value="D,D-DIPEPTIDE TRANSPORT SYSTEM PERMEASE PROTEIN DDPC-RELATED"/>
    <property type="match status" value="1"/>
</dbReference>
<dbReference type="GO" id="GO:0055085">
    <property type="term" value="P:transmembrane transport"/>
    <property type="evidence" value="ECO:0007669"/>
    <property type="project" value="InterPro"/>
</dbReference>
<protein>
    <submittedName>
        <fullName evidence="11">Peptide/nickel transport system permease protein</fullName>
    </submittedName>
</protein>
<dbReference type="Gene3D" id="1.10.3720.10">
    <property type="entry name" value="MetI-like"/>
    <property type="match status" value="1"/>
</dbReference>
<keyword evidence="6" id="KW-0653">Protein transport</keyword>